<name>A0A172YC36_9GAMM</name>
<dbReference type="Proteomes" id="UP000077875">
    <property type="component" value="Chromosome"/>
</dbReference>
<keyword evidence="1" id="KW-0732">Signal</keyword>
<proteinExistence type="predicted"/>
<reference evidence="2 3" key="1">
    <citation type="submission" date="2016-04" db="EMBL/GenBank/DDBJ databases">
        <title>Complete Genome Sequence of Halotalea alkalilenta IHB B 13600.</title>
        <authorList>
            <person name="Swarnkar M.K."/>
            <person name="Sharma A."/>
            <person name="Kaushal K."/>
            <person name="Soni R."/>
            <person name="Rana S."/>
            <person name="Singh A.K."/>
            <person name="Gulati A."/>
        </authorList>
    </citation>
    <scope>NUCLEOTIDE SEQUENCE [LARGE SCALE GENOMIC DNA]</scope>
    <source>
        <strain evidence="2 3">IHB B 13600</strain>
    </source>
</reference>
<accession>A0A172YC36</accession>
<dbReference type="RefSeq" id="WP_064121761.1">
    <property type="nucleotide sequence ID" value="NZ_CP015243.1"/>
</dbReference>
<dbReference type="NCBIfam" id="NF037995">
    <property type="entry name" value="TRAP_S1"/>
    <property type="match status" value="1"/>
</dbReference>
<dbReference type="GO" id="GO:0055085">
    <property type="term" value="P:transmembrane transport"/>
    <property type="evidence" value="ECO:0007669"/>
    <property type="project" value="InterPro"/>
</dbReference>
<dbReference type="PANTHER" id="PTHR33376:SF4">
    <property type="entry name" value="SIALIC ACID-BINDING PERIPLASMIC PROTEIN SIAP"/>
    <property type="match status" value="1"/>
</dbReference>
<evidence type="ECO:0000313" key="2">
    <source>
        <dbReference type="EMBL" id="ANF56793.1"/>
    </source>
</evidence>
<dbReference type="Gene3D" id="3.40.190.170">
    <property type="entry name" value="Bacterial extracellular solute-binding protein, family 7"/>
    <property type="match status" value="1"/>
</dbReference>
<dbReference type="EMBL" id="CP015243">
    <property type="protein sequence ID" value="ANF56793.1"/>
    <property type="molecule type" value="Genomic_DNA"/>
</dbReference>
<dbReference type="STRING" id="376489.A5892_04355"/>
<dbReference type="InterPro" id="IPR018389">
    <property type="entry name" value="DctP_fam"/>
</dbReference>
<dbReference type="PANTHER" id="PTHR33376">
    <property type="match status" value="1"/>
</dbReference>
<gene>
    <name evidence="2" type="ORF">A5892_04355</name>
</gene>
<evidence type="ECO:0000313" key="3">
    <source>
        <dbReference type="Proteomes" id="UP000077875"/>
    </source>
</evidence>
<dbReference type="KEGG" id="haa:A5892_04355"/>
<dbReference type="InterPro" id="IPR038404">
    <property type="entry name" value="TRAP_DctP_sf"/>
</dbReference>
<protein>
    <submittedName>
        <fullName evidence="2">ABC transporter substrate-binding protein</fullName>
    </submittedName>
</protein>
<dbReference type="AlphaFoldDB" id="A0A172YC36"/>
<keyword evidence="3" id="KW-1185">Reference proteome</keyword>
<dbReference type="Pfam" id="PF03480">
    <property type="entry name" value="DctP"/>
    <property type="match status" value="1"/>
</dbReference>
<organism evidence="2 3">
    <name type="scientific">Halotalea alkalilenta</name>
    <dbReference type="NCBI Taxonomy" id="376489"/>
    <lineage>
        <taxon>Bacteria</taxon>
        <taxon>Pseudomonadati</taxon>
        <taxon>Pseudomonadota</taxon>
        <taxon>Gammaproteobacteria</taxon>
        <taxon>Oceanospirillales</taxon>
        <taxon>Halomonadaceae</taxon>
        <taxon>Halotalea</taxon>
    </lineage>
</organism>
<evidence type="ECO:0000256" key="1">
    <source>
        <dbReference type="ARBA" id="ARBA00022729"/>
    </source>
</evidence>
<sequence>MKSTAISFARVGASIALGTLLMLAGARSVLAATTWIMASGNPESSYFTQNIRQFIDEVEERSAGELRIDLRANDTLIKHDAIKRAVQTGQVQIGEIRPGVYGNEDPMYILDSIPGVASDYEQARQLLEAQLPYFEELLGRQGLRALIWAPWPGQGFFTTSPLESLDDMRGKKIRIYSQPTQQMAERLGFRATILPFAEVSQAYATGMIDSLFTSPQTGIDVQIWDYAKHFTYTGTMHNKNAVIVNERAFRSLDEDLQRIVLEAGQRATERGWEMSRRAGAENDEVIESHGVVITDASDDIQQAITAIGDEMLAQWRESAAAPAVEALDRYLAQRSAQD</sequence>
<dbReference type="CDD" id="cd13602">
    <property type="entry name" value="PBP2_TRAP_BpDctp6_7"/>
    <property type="match status" value="1"/>
</dbReference>